<feature type="signal peptide" evidence="8">
    <location>
        <begin position="1"/>
        <end position="22"/>
    </location>
</feature>
<evidence type="ECO:0000256" key="3">
    <source>
        <dbReference type="ARBA" id="ARBA00022757"/>
    </source>
</evidence>
<dbReference type="Proteomes" id="UP000290572">
    <property type="component" value="Unassembled WGS sequence"/>
</dbReference>
<keyword evidence="4" id="KW-0378">Hydrolase</keyword>
<dbReference type="InterPro" id="IPR043504">
    <property type="entry name" value="Peptidase_S1_PA_chymotrypsin"/>
</dbReference>
<feature type="domain" description="Peptidase S1" evidence="9">
    <location>
        <begin position="36"/>
        <end position="283"/>
    </location>
</feature>
<gene>
    <name evidence="10" type="ORF">ROHU_008634</name>
</gene>
<keyword evidence="3" id="KW-0222">Digestion</keyword>
<dbReference type="InterPro" id="IPR001314">
    <property type="entry name" value="Peptidase_S1A"/>
</dbReference>
<proteinExistence type="predicted"/>
<dbReference type="PROSITE" id="PS50240">
    <property type="entry name" value="TRYPSIN_DOM"/>
    <property type="match status" value="1"/>
</dbReference>
<evidence type="ECO:0000313" key="11">
    <source>
        <dbReference type="Proteomes" id="UP000290572"/>
    </source>
</evidence>
<comment type="caution">
    <text evidence="10">The sequence shown here is derived from an EMBL/GenBank/DDBJ whole genome shotgun (WGS) entry which is preliminary data.</text>
</comment>
<evidence type="ECO:0000256" key="5">
    <source>
        <dbReference type="ARBA" id="ARBA00022825"/>
    </source>
</evidence>
<feature type="chain" id="PRO_5019743410" description="chymotrypsin" evidence="8">
    <location>
        <begin position="23"/>
        <end position="283"/>
    </location>
</feature>
<dbReference type="SUPFAM" id="SSF50494">
    <property type="entry name" value="Trypsin-like serine proteases"/>
    <property type="match status" value="1"/>
</dbReference>
<dbReference type="GO" id="GO:0005576">
    <property type="term" value="C:extracellular region"/>
    <property type="evidence" value="ECO:0007669"/>
    <property type="project" value="UniProtKB-SubCell"/>
</dbReference>
<dbReference type="InterPro" id="IPR009003">
    <property type="entry name" value="Peptidase_S1_PA"/>
</dbReference>
<dbReference type="PANTHER" id="PTHR24252:SF7">
    <property type="entry name" value="HYALIN"/>
    <property type="match status" value="1"/>
</dbReference>
<evidence type="ECO:0000256" key="7">
    <source>
        <dbReference type="ARBA" id="ARBA00044036"/>
    </source>
</evidence>
<dbReference type="FunFam" id="2.40.10.10:FF:000181">
    <property type="entry name" value="Chymotrypsinogen A"/>
    <property type="match status" value="1"/>
</dbReference>
<dbReference type="STRING" id="84645.A0A498M5G9"/>
<organism evidence="10 11">
    <name type="scientific">Labeo rohita</name>
    <name type="common">Indian major carp</name>
    <name type="synonym">Cyprinus rohita</name>
    <dbReference type="NCBI Taxonomy" id="84645"/>
    <lineage>
        <taxon>Eukaryota</taxon>
        <taxon>Metazoa</taxon>
        <taxon>Chordata</taxon>
        <taxon>Craniata</taxon>
        <taxon>Vertebrata</taxon>
        <taxon>Euteleostomi</taxon>
        <taxon>Actinopterygii</taxon>
        <taxon>Neopterygii</taxon>
        <taxon>Teleostei</taxon>
        <taxon>Ostariophysi</taxon>
        <taxon>Cypriniformes</taxon>
        <taxon>Cyprinidae</taxon>
        <taxon>Labeoninae</taxon>
        <taxon>Labeonini</taxon>
        <taxon>Labeo</taxon>
    </lineage>
</organism>
<name>A0A498M5G9_LABRO</name>
<keyword evidence="5" id="KW-0720">Serine protease</keyword>
<dbReference type="Pfam" id="PF00089">
    <property type="entry name" value="Trypsin"/>
    <property type="match status" value="1"/>
</dbReference>
<dbReference type="Gene3D" id="2.40.10.10">
    <property type="entry name" value="Trypsin-like serine proteases"/>
    <property type="match status" value="1"/>
</dbReference>
<accession>A0A498M5G9</accession>
<dbReference type="PRINTS" id="PR00722">
    <property type="entry name" value="CHYMOTRYPSIN"/>
</dbReference>
<keyword evidence="6" id="KW-1015">Disulfide bond</keyword>
<dbReference type="GO" id="GO:0006508">
    <property type="term" value="P:proteolysis"/>
    <property type="evidence" value="ECO:0007669"/>
    <property type="project" value="UniProtKB-KW"/>
</dbReference>
<dbReference type="InterPro" id="IPR001254">
    <property type="entry name" value="Trypsin_dom"/>
</dbReference>
<dbReference type="EMBL" id="QBIY01012826">
    <property type="protein sequence ID" value="RXN15811.1"/>
    <property type="molecule type" value="Genomic_DNA"/>
</dbReference>
<dbReference type="AlphaFoldDB" id="A0A498M5G9"/>
<keyword evidence="11" id="KW-1185">Reference proteome</keyword>
<evidence type="ECO:0000256" key="8">
    <source>
        <dbReference type="SAM" id="SignalP"/>
    </source>
</evidence>
<comment type="subcellular location">
    <subcellularLocation>
        <location evidence="1">Secreted</location>
        <location evidence="1">Extracellular space</location>
    </subcellularLocation>
</comment>
<evidence type="ECO:0000259" key="9">
    <source>
        <dbReference type="PROSITE" id="PS50240"/>
    </source>
</evidence>
<evidence type="ECO:0000256" key="1">
    <source>
        <dbReference type="ARBA" id="ARBA00004239"/>
    </source>
</evidence>
<dbReference type="PANTHER" id="PTHR24252">
    <property type="entry name" value="ACROSIN-RELATED"/>
    <property type="match status" value="1"/>
</dbReference>
<evidence type="ECO:0000256" key="4">
    <source>
        <dbReference type="ARBA" id="ARBA00022801"/>
    </source>
</evidence>
<evidence type="ECO:0000313" key="10">
    <source>
        <dbReference type="EMBL" id="RXN15811.1"/>
    </source>
</evidence>
<dbReference type="SMART" id="SM00020">
    <property type="entry name" value="Tryp_SPc"/>
    <property type="match status" value="1"/>
</dbReference>
<reference evidence="10 11" key="1">
    <citation type="submission" date="2018-03" db="EMBL/GenBank/DDBJ databases">
        <title>Draft genome sequence of Rohu Carp (Labeo rohita).</title>
        <authorList>
            <person name="Das P."/>
            <person name="Kushwaha B."/>
            <person name="Joshi C.G."/>
            <person name="Kumar D."/>
            <person name="Nagpure N.S."/>
            <person name="Sahoo L."/>
            <person name="Das S.P."/>
            <person name="Bit A."/>
            <person name="Patnaik S."/>
            <person name="Meher P.K."/>
            <person name="Jayasankar P."/>
            <person name="Koringa P.G."/>
            <person name="Patel N.V."/>
            <person name="Hinsu A.T."/>
            <person name="Kumar R."/>
            <person name="Pandey M."/>
            <person name="Agarwal S."/>
            <person name="Srivastava S."/>
            <person name="Singh M."/>
            <person name="Iquebal M.A."/>
            <person name="Jaiswal S."/>
            <person name="Angadi U.B."/>
            <person name="Kumar N."/>
            <person name="Raza M."/>
            <person name="Shah T.M."/>
            <person name="Rai A."/>
            <person name="Jena J.K."/>
        </authorList>
    </citation>
    <scope>NUCLEOTIDE SEQUENCE [LARGE SCALE GENOMIC DNA]</scope>
    <source>
        <strain evidence="10">DASCIFA01</strain>
        <tissue evidence="10">Testis</tissue>
    </source>
</reference>
<keyword evidence="2" id="KW-0645">Protease</keyword>
<keyword evidence="8" id="KW-0732">Signal</keyword>
<dbReference type="CDD" id="cd00190">
    <property type="entry name" value="Tryp_SPc"/>
    <property type="match status" value="1"/>
</dbReference>
<evidence type="ECO:0000256" key="6">
    <source>
        <dbReference type="ARBA" id="ARBA00023157"/>
    </source>
</evidence>
<dbReference type="GO" id="GO:0007586">
    <property type="term" value="P:digestion"/>
    <property type="evidence" value="ECO:0007669"/>
    <property type="project" value="UniProtKB-KW"/>
</dbReference>
<protein>
    <recommendedName>
        <fullName evidence="7">chymotrypsin</fullName>
        <ecNumber evidence="7">3.4.21.1</ecNumber>
    </recommendedName>
</protein>
<dbReference type="GO" id="GO:0004252">
    <property type="term" value="F:serine-type endopeptidase activity"/>
    <property type="evidence" value="ECO:0007669"/>
    <property type="project" value="UniProtKB-EC"/>
</dbReference>
<dbReference type="EC" id="3.4.21.1" evidence="7"/>
<evidence type="ECO:0000256" key="2">
    <source>
        <dbReference type="ARBA" id="ARBA00022670"/>
    </source>
</evidence>
<sequence length="283" mass="30352">MTFHTTLSVAGIILLSIGGSLCQLDVCGRSSLKTKIVGGENVKAGDWPWQVSIHATGLGHYCGGTVINKDWVLSAANCFEWFSAPHIVMYLGRLSQSGSNSYETNRTASRIIKHPNFNFSNADNDIALIQLSSSVTFSDYIRPVCLAAAGSVFAAGTESWVTGWGFLQNGDDGNPLAQISLPALGTAQHPEGTIMTMLEAIGKPMTCCSEEEMEEEDKVGKKDVPTNVLQQPRMAKTKVTIFSTLTEGEAEDLAKGFGMALAKHVPKEKVLTGIPEEDIPATL</sequence>